<evidence type="ECO:0000256" key="1">
    <source>
        <dbReference type="ARBA" id="ARBA00022603"/>
    </source>
</evidence>
<dbReference type="Gene3D" id="3.90.1410.10">
    <property type="entry name" value="set domain protein methyltransferase, domain 1"/>
    <property type="match status" value="1"/>
</dbReference>
<dbReference type="InterPro" id="IPR046341">
    <property type="entry name" value="SET_dom_sf"/>
</dbReference>
<sequence length="545" mass="60676">MSSRIQSRRAEYLSAVENVLQKIATCGQLALPLGVKPDIEWQYFEELNDIQVELAAIQADSDKLMRSKNAVTKEPAPLSQRLGAFVEWLHRNGVSRDVPVQFVSGLNEGIGAIATRDIAEGEELISIPRSVLFSSVTAYESKRMRAAMTLVPNLAQLPAQLLLVLHLVDEKNDPNSFWKPYLDILPETFALPVFFNPEDMTELQSTTVFRETIEQLRSMLNSYVQCFRLVEASKLLPIHKFTWSTFRWALGVLQTRQNLIPAYTAEEMDGSNGQRTPEIKALALIPGWDLFNHREGLPITSESNIQDGSQQCASPAAYKAGTQVFIAYTTHRPNRHRFLHSGFLGDAPRSVAGDFVRIVFRFPALKNVDARQALARTKFGLQEPFPLDLCVPITNNYDNVIGTLACAIGTPADLAWMQDKLEDLVDEATSRETYARNARTVSRAFKAAIGDVTASKDAYVLECAVKIINYVKLQATMLQRRLKNTAASDTAALKKLANVKSVRDQFHKNVLQMRAVERIIAQDLVVDADKILQKAQAAAGSKPSS</sequence>
<reference evidence="6" key="2">
    <citation type="submission" date="2009-11" db="EMBL/GenBank/DDBJ databases">
        <title>The Genome Sequence of Allomyces macrogynus strain ATCC 38327.</title>
        <authorList>
            <consortium name="The Broad Institute Genome Sequencing Platform"/>
            <person name="Russ C."/>
            <person name="Cuomo C."/>
            <person name="Shea T."/>
            <person name="Young S.K."/>
            <person name="Zeng Q."/>
            <person name="Koehrsen M."/>
            <person name="Haas B."/>
            <person name="Borodovsky M."/>
            <person name="Guigo R."/>
            <person name="Alvarado L."/>
            <person name="Berlin A."/>
            <person name="Borenstein D."/>
            <person name="Chen Z."/>
            <person name="Engels R."/>
            <person name="Freedman E."/>
            <person name="Gellesch M."/>
            <person name="Goldberg J."/>
            <person name="Griggs A."/>
            <person name="Gujja S."/>
            <person name="Heiman D."/>
            <person name="Hepburn T."/>
            <person name="Howarth C."/>
            <person name="Jen D."/>
            <person name="Larson L."/>
            <person name="Lewis B."/>
            <person name="Mehta T."/>
            <person name="Park D."/>
            <person name="Pearson M."/>
            <person name="Roberts A."/>
            <person name="Saif S."/>
            <person name="Shenoy N."/>
            <person name="Sisk P."/>
            <person name="Stolte C."/>
            <person name="Sykes S."/>
            <person name="Walk T."/>
            <person name="White J."/>
            <person name="Yandava C."/>
            <person name="Burger G."/>
            <person name="Gray M.W."/>
            <person name="Holland P.W.H."/>
            <person name="King N."/>
            <person name="Lang F.B.F."/>
            <person name="Roger A.J."/>
            <person name="Ruiz-Trillo I."/>
            <person name="Lander E."/>
            <person name="Nusbaum C."/>
        </authorList>
    </citation>
    <scope>NUCLEOTIDE SEQUENCE [LARGE SCALE GENOMIC DNA]</scope>
    <source>
        <strain evidence="6">ATCC 38327</strain>
    </source>
</reference>
<dbReference type="PANTHER" id="PTHR13271:SF47">
    <property type="entry name" value="ACTIN-HISTIDINE N-METHYLTRANSFERASE"/>
    <property type="match status" value="1"/>
</dbReference>
<dbReference type="GO" id="GO:0018064">
    <property type="term" value="F:protein-L-histidine N-tele-methyltransferase activity"/>
    <property type="evidence" value="ECO:0007669"/>
    <property type="project" value="UniProtKB-EC"/>
</dbReference>
<evidence type="ECO:0000256" key="4">
    <source>
        <dbReference type="PROSITE-ProRule" id="PRU00898"/>
    </source>
</evidence>
<dbReference type="GO" id="GO:0016279">
    <property type="term" value="F:protein-lysine N-methyltransferase activity"/>
    <property type="evidence" value="ECO:0007669"/>
    <property type="project" value="TreeGrafter"/>
</dbReference>
<dbReference type="PROSITE" id="PS51565">
    <property type="entry name" value="SAM_MT85_SETD3"/>
    <property type="match status" value="1"/>
</dbReference>
<keyword evidence="1 4" id="KW-0489">Methyltransferase</keyword>
<evidence type="ECO:0000256" key="2">
    <source>
        <dbReference type="ARBA" id="ARBA00022679"/>
    </source>
</evidence>
<dbReference type="InterPro" id="IPR050600">
    <property type="entry name" value="SETD3_SETD6_MTase"/>
</dbReference>
<dbReference type="STRING" id="578462.A0A0L0RZ41"/>
<dbReference type="VEuPathDB" id="FungiDB:AMAG_01247"/>
<dbReference type="AlphaFoldDB" id="A0A0L0RZ41"/>
<proteinExistence type="inferred from homology"/>
<reference evidence="5 6" key="1">
    <citation type="submission" date="2009-11" db="EMBL/GenBank/DDBJ databases">
        <title>Annotation of Allomyces macrogynus ATCC 38327.</title>
        <authorList>
            <consortium name="The Broad Institute Genome Sequencing Platform"/>
            <person name="Russ C."/>
            <person name="Cuomo C."/>
            <person name="Burger G."/>
            <person name="Gray M.W."/>
            <person name="Holland P.W.H."/>
            <person name="King N."/>
            <person name="Lang F.B.F."/>
            <person name="Roger A.J."/>
            <person name="Ruiz-Trillo I."/>
            <person name="Young S.K."/>
            <person name="Zeng Q."/>
            <person name="Gargeya S."/>
            <person name="Fitzgerald M."/>
            <person name="Haas B."/>
            <person name="Abouelleil A."/>
            <person name="Alvarado L."/>
            <person name="Arachchi H.M."/>
            <person name="Berlin A."/>
            <person name="Chapman S.B."/>
            <person name="Gearin G."/>
            <person name="Goldberg J."/>
            <person name="Griggs A."/>
            <person name="Gujja S."/>
            <person name="Hansen M."/>
            <person name="Heiman D."/>
            <person name="Howarth C."/>
            <person name="Larimer J."/>
            <person name="Lui A."/>
            <person name="MacDonald P.J.P."/>
            <person name="McCowen C."/>
            <person name="Montmayeur A."/>
            <person name="Murphy C."/>
            <person name="Neiman D."/>
            <person name="Pearson M."/>
            <person name="Priest M."/>
            <person name="Roberts A."/>
            <person name="Saif S."/>
            <person name="Shea T."/>
            <person name="Sisk P."/>
            <person name="Stolte C."/>
            <person name="Sykes S."/>
            <person name="Wortman J."/>
            <person name="Nusbaum C."/>
            <person name="Birren B."/>
        </authorList>
    </citation>
    <scope>NUCLEOTIDE SEQUENCE [LARGE SCALE GENOMIC DNA]</scope>
    <source>
        <strain evidence="5 6">ATCC 38327</strain>
    </source>
</reference>
<comment type="catalytic activity">
    <reaction evidence="4">
        <text>L-histidyl-[protein] + S-adenosyl-L-methionine = N(tele)-methyl-L-histidyl-[protein] + S-adenosyl-L-homocysteine + H(+)</text>
        <dbReference type="Rhea" id="RHEA:19369"/>
        <dbReference type="Rhea" id="RHEA-COMP:9745"/>
        <dbReference type="Rhea" id="RHEA-COMP:11600"/>
        <dbReference type="ChEBI" id="CHEBI:15378"/>
        <dbReference type="ChEBI" id="CHEBI:16367"/>
        <dbReference type="ChEBI" id="CHEBI:29979"/>
        <dbReference type="ChEBI" id="CHEBI:57856"/>
        <dbReference type="ChEBI" id="CHEBI:59789"/>
        <dbReference type="EC" id="2.1.1.85"/>
    </reaction>
</comment>
<evidence type="ECO:0000313" key="5">
    <source>
        <dbReference type="EMBL" id="KNE55346.1"/>
    </source>
</evidence>
<protein>
    <recommendedName>
        <fullName evidence="4">protein-histidine N-methyltransferase</fullName>
        <ecNumber evidence="4">2.1.1.85</ecNumber>
    </recommendedName>
</protein>
<dbReference type="CDD" id="cd19176">
    <property type="entry name" value="SET_SETD3"/>
    <property type="match status" value="1"/>
</dbReference>
<dbReference type="InterPro" id="IPR025785">
    <property type="entry name" value="SETD3"/>
</dbReference>
<evidence type="ECO:0000256" key="3">
    <source>
        <dbReference type="ARBA" id="ARBA00022691"/>
    </source>
</evidence>
<name>A0A0L0RZ41_ALLM3</name>
<dbReference type="eggNOG" id="KOG1337">
    <property type="taxonomic scope" value="Eukaryota"/>
</dbReference>
<keyword evidence="2 4" id="KW-0808">Transferase</keyword>
<gene>
    <name evidence="5" type="ORF">AMAG_01247</name>
</gene>
<dbReference type="PANTHER" id="PTHR13271">
    <property type="entry name" value="UNCHARACTERIZED PUTATIVE METHYLTRANSFERASE"/>
    <property type="match status" value="1"/>
</dbReference>
<dbReference type="SUPFAM" id="SSF82199">
    <property type="entry name" value="SET domain"/>
    <property type="match status" value="1"/>
</dbReference>
<organism evidence="5 6">
    <name type="scientific">Allomyces macrogynus (strain ATCC 38327)</name>
    <name type="common">Allomyces javanicus var. macrogynus</name>
    <dbReference type="NCBI Taxonomy" id="578462"/>
    <lineage>
        <taxon>Eukaryota</taxon>
        <taxon>Fungi</taxon>
        <taxon>Fungi incertae sedis</taxon>
        <taxon>Blastocladiomycota</taxon>
        <taxon>Blastocladiomycetes</taxon>
        <taxon>Blastocladiales</taxon>
        <taxon>Blastocladiaceae</taxon>
        <taxon>Allomyces</taxon>
    </lineage>
</organism>
<dbReference type="GO" id="GO:0032259">
    <property type="term" value="P:methylation"/>
    <property type="evidence" value="ECO:0007669"/>
    <property type="project" value="UniProtKB-KW"/>
</dbReference>
<dbReference type="Proteomes" id="UP000054350">
    <property type="component" value="Unassembled WGS sequence"/>
</dbReference>
<dbReference type="OMA" id="RNSTWRI"/>
<comment type="similarity">
    <text evidence="4">Belongs to the class V-like SAM-binding methyltransferase superfamily. SETD3 actin-histidine methyltransferase family.</text>
</comment>
<dbReference type="EC" id="2.1.1.85" evidence="4"/>
<keyword evidence="6" id="KW-1185">Reference proteome</keyword>
<dbReference type="OrthoDB" id="42889at2759"/>
<accession>A0A0L0RZ41</accession>
<dbReference type="EMBL" id="GG745329">
    <property type="protein sequence ID" value="KNE55346.1"/>
    <property type="molecule type" value="Genomic_DNA"/>
</dbReference>
<dbReference type="InterPro" id="IPR044428">
    <property type="entry name" value="SETD3_SET"/>
</dbReference>
<keyword evidence="3 4" id="KW-0949">S-adenosyl-L-methionine</keyword>
<evidence type="ECO:0000313" key="6">
    <source>
        <dbReference type="Proteomes" id="UP000054350"/>
    </source>
</evidence>